<evidence type="ECO:0000313" key="2">
    <source>
        <dbReference type="Proteomes" id="UP000229896"/>
    </source>
</evidence>
<comment type="caution">
    <text evidence="1">The sequence shown here is derived from an EMBL/GenBank/DDBJ whole genome shotgun (WGS) entry which is preliminary data.</text>
</comment>
<dbReference type="AlphaFoldDB" id="A0A2M6YD52"/>
<sequence>MVIIYTMVLIVIVLTIDICHQNRIFDKTVPRIFSLLSGVSFTVDRREFATWVKIQCEPEIWNLIKKVGFRYFQIRLEKDPIETIYLPIVLSSVEKAGNLLKKFPKDVSNIPAHLLIDGKFLAVVIFQNDIDWKKVAAFDILCDGEKLATIKVKGNEVLFH</sequence>
<accession>A0A2M6YD52</accession>
<protein>
    <submittedName>
        <fullName evidence="1">Uncharacterized protein</fullName>
    </submittedName>
</protein>
<dbReference type="EMBL" id="PEXI01000004">
    <property type="protein sequence ID" value="PIU24619.1"/>
    <property type="molecule type" value="Genomic_DNA"/>
</dbReference>
<name>A0A2M6YD52_9BACT</name>
<evidence type="ECO:0000313" key="1">
    <source>
        <dbReference type="EMBL" id="PIU24619.1"/>
    </source>
</evidence>
<gene>
    <name evidence="1" type="ORF">COT12_00075</name>
</gene>
<dbReference type="Proteomes" id="UP000229896">
    <property type="component" value="Unassembled WGS sequence"/>
</dbReference>
<organism evidence="1 2">
    <name type="scientific">Candidatus Berkelbacteria bacterium CG08_land_8_20_14_0_20_39_8</name>
    <dbReference type="NCBI Taxonomy" id="1974511"/>
    <lineage>
        <taxon>Bacteria</taxon>
        <taxon>Candidatus Berkelbacteria</taxon>
    </lineage>
</organism>
<proteinExistence type="predicted"/>
<reference evidence="2" key="1">
    <citation type="submission" date="2017-09" db="EMBL/GenBank/DDBJ databases">
        <title>Depth-based differentiation of microbial function through sediment-hosted aquifers and enrichment of novel symbionts in the deep terrestrial subsurface.</title>
        <authorList>
            <person name="Probst A.J."/>
            <person name="Ladd B."/>
            <person name="Jarett J.K."/>
            <person name="Geller-Mcgrath D.E."/>
            <person name="Sieber C.M.K."/>
            <person name="Emerson J.B."/>
            <person name="Anantharaman K."/>
            <person name="Thomas B.C."/>
            <person name="Malmstrom R."/>
            <person name="Stieglmeier M."/>
            <person name="Klingl A."/>
            <person name="Woyke T."/>
            <person name="Ryan C.M."/>
            <person name="Banfield J.F."/>
        </authorList>
    </citation>
    <scope>NUCLEOTIDE SEQUENCE [LARGE SCALE GENOMIC DNA]</scope>
</reference>